<evidence type="ECO:0008006" key="3">
    <source>
        <dbReference type="Google" id="ProtNLM"/>
    </source>
</evidence>
<comment type="caution">
    <text evidence="1">The sequence shown here is derived from an EMBL/GenBank/DDBJ whole genome shotgun (WGS) entry which is preliminary data.</text>
</comment>
<proteinExistence type="predicted"/>
<dbReference type="AlphaFoldDB" id="A0A6H9YNK9"/>
<evidence type="ECO:0000313" key="1">
    <source>
        <dbReference type="EMBL" id="KAB2346407.1"/>
    </source>
</evidence>
<dbReference type="OrthoDB" id="3837807at2"/>
<dbReference type="RefSeq" id="WP_151563309.1">
    <property type="nucleotide sequence ID" value="NZ_WBMT01000011.1"/>
</dbReference>
<sequence length="197" mass="22075">MSQKPSKPKAPDAGAPKALTSKITNASVHEHTARTWDDWFALLDDWGAMGREHGDIVRWLTDEQGIDHWWAQTLTVGYEQERGMRAPGQNASGYFSASVSKTVDASAERLFEAFTDPKLRKRWLPDQIKIRTAAEPKSLRADWEDGSTRIAVGFTPKGHNRAQVALLHEKLPDAETAAELKALWRDRLAALKDFLEA</sequence>
<organism evidence="1 2">
    <name type="scientific">Actinomadura rudentiformis</name>
    <dbReference type="NCBI Taxonomy" id="359158"/>
    <lineage>
        <taxon>Bacteria</taxon>
        <taxon>Bacillati</taxon>
        <taxon>Actinomycetota</taxon>
        <taxon>Actinomycetes</taxon>
        <taxon>Streptosporangiales</taxon>
        <taxon>Thermomonosporaceae</taxon>
        <taxon>Actinomadura</taxon>
    </lineage>
</organism>
<dbReference type="Proteomes" id="UP000468735">
    <property type="component" value="Unassembled WGS sequence"/>
</dbReference>
<accession>A0A6H9YNK9</accession>
<name>A0A6H9YNK9_9ACTN</name>
<dbReference type="EMBL" id="WBMT01000011">
    <property type="protein sequence ID" value="KAB2346407.1"/>
    <property type="molecule type" value="Genomic_DNA"/>
</dbReference>
<keyword evidence="2" id="KW-1185">Reference proteome</keyword>
<evidence type="ECO:0000313" key="2">
    <source>
        <dbReference type="Proteomes" id="UP000468735"/>
    </source>
</evidence>
<dbReference type="Gene3D" id="3.30.530.20">
    <property type="match status" value="2"/>
</dbReference>
<protein>
    <recommendedName>
        <fullName evidence="3">DUF4287 domain-containing protein</fullName>
    </recommendedName>
</protein>
<dbReference type="InterPro" id="IPR023393">
    <property type="entry name" value="START-like_dom_sf"/>
</dbReference>
<gene>
    <name evidence="1" type="ORF">F8566_23330</name>
</gene>
<reference evidence="1 2" key="1">
    <citation type="submission" date="2019-09" db="EMBL/GenBank/DDBJ databases">
        <title>Actinomadura physcomitrii sp. nov., a novel actinomycete isolated from moss [Physcomitrium sphaericum (Ludw) Fuernr].</title>
        <authorList>
            <person name="Zhuang X."/>
            <person name="Liu C."/>
        </authorList>
    </citation>
    <scope>NUCLEOTIDE SEQUENCE [LARGE SCALE GENOMIC DNA]</scope>
    <source>
        <strain evidence="1 2">HMC1</strain>
    </source>
</reference>
<dbReference type="SUPFAM" id="SSF55961">
    <property type="entry name" value="Bet v1-like"/>
    <property type="match status" value="1"/>
</dbReference>